<proteinExistence type="evidence at transcript level"/>
<name>A0A1X9QDU2_9CHLO</name>
<protein>
    <submittedName>
        <fullName evidence="3">Lipid body protein</fullName>
    </submittedName>
</protein>
<comment type="similarity">
    <text evidence="1">Belongs to the amidase family.</text>
</comment>
<reference evidence="3" key="1">
    <citation type="submission" date="2016-12" db="EMBL/GenBank/DDBJ databases">
        <title>Lipid Body Proteins in Lobosphaera incisa.</title>
        <authorList>
            <person name="Siegler H."/>
            <person name="Valerius O."/>
            <person name="Ischebeck T."/>
            <person name="Tourasse N."/>
            <person name="Vallon O."/>
            <person name="Khozin-Goldberg I."/>
            <person name="Braus G."/>
            <person name="Feussner I."/>
        </authorList>
    </citation>
    <scope>NUCLEOTIDE SEQUENCE</scope>
    <source>
        <strain evidence="3">SAG2468</strain>
    </source>
</reference>
<dbReference type="SUPFAM" id="SSF75304">
    <property type="entry name" value="Amidase signature (AS) enzymes"/>
    <property type="match status" value="1"/>
</dbReference>
<dbReference type="InterPro" id="IPR023631">
    <property type="entry name" value="Amidase_dom"/>
</dbReference>
<dbReference type="InterPro" id="IPR000120">
    <property type="entry name" value="Amidase"/>
</dbReference>
<dbReference type="AlphaFoldDB" id="A0A1X9QDU2"/>
<dbReference type="Pfam" id="PF01425">
    <property type="entry name" value="Amidase"/>
    <property type="match status" value="1"/>
</dbReference>
<dbReference type="InterPro" id="IPR020556">
    <property type="entry name" value="Amidase_CS"/>
</dbReference>
<dbReference type="PROSITE" id="PS00571">
    <property type="entry name" value="AMIDASES"/>
    <property type="match status" value="1"/>
</dbReference>
<accession>A0A1X9QDU2</accession>
<gene>
    <name evidence="3" type="primary">g13714</name>
</gene>
<sequence>MRAAASRHKLPPAEQVTEGPYELKPVRAPILTGWPLRVFIWMAETPLFAPIRSKLMRDSGMPQVLSDIDIPEHPTFYPYLPTTSFKVADSEQNIQDLNPSERADAASHAVPGFRVLRSGLDEPFHSRRWSIADFHQAYMSGDVTPDAVAADIIERIRESEAMKPPMRFLIAHNPQDLMRQAAESTSRYKAGKPLSVLDGVPYAVKDGVDALPYKTTNGTTWAAGLRTVSQDAPMVAALRATGAMLIGKANLHEIGLGTTGMNIRWGTARNPHDPAKFTGGSSSGSAAIVAAGLCPFAIGSDGGGSIRIPSSFCGCVGLKPTWGRDAAMGSPESWMTVAVLGPLAAHVEDAAIVYAATANMGQAQAQFPPAPAAIHKALFNPAQLGAASLPLRGRRIGVYWRWFEDADAEVVRLCKAALQHLEAAGAEVVSICFPELELLRVAHVATITCELAQHNGTGLHDPHLRCQFNSDVRLGLAIAKGFSGTDYLQAQQVRTRITVHLRRLFSEVDFIATPTIPITAPTFRHAAQSNGENDLERTVKIMRFMLAANFCGHPAISVPIGHSAADGNMPVGLQLMGRPWAESELLFAGSVLEAAVVKDQRLPRVSYDVLYHKPALTAAA</sequence>
<evidence type="ECO:0000256" key="1">
    <source>
        <dbReference type="ARBA" id="ARBA00009199"/>
    </source>
</evidence>
<evidence type="ECO:0000313" key="3">
    <source>
        <dbReference type="EMBL" id="ARQ20723.1"/>
    </source>
</evidence>
<dbReference type="EMBL" id="KY346881">
    <property type="protein sequence ID" value="ARQ20723.1"/>
    <property type="molecule type" value="mRNA"/>
</dbReference>
<dbReference type="PANTHER" id="PTHR11895">
    <property type="entry name" value="TRANSAMIDASE"/>
    <property type="match status" value="1"/>
</dbReference>
<organism evidence="3">
    <name type="scientific">Lobosphaera incisa</name>
    <dbReference type="NCBI Taxonomy" id="312850"/>
    <lineage>
        <taxon>Eukaryota</taxon>
        <taxon>Viridiplantae</taxon>
        <taxon>Chlorophyta</taxon>
        <taxon>core chlorophytes</taxon>
        <taxon>Trebouxiophyceae</taxon>
        <taxon>Trebouxiales</taxon>
        <taxon>Trebouxiaceae</taxon>
        <taxon>Lobosphaera</taxon>
    </lineage>
</organism>
<evidence type="ECO:0000259" key="2">
    <source>
        <dbReference type="Pfam" id="PF01425"/>
    </source>
</evidence>
<dbReference type="Gene3D" id="3.90.1300.10">
    <property type="entry name" value="Amidase signature (AS) domain"/>
    <property type="match status" value="1"/>
</dbReference>
<dbReference type="GO" id="GO:0003824">
    <property type="term" value="F:catalytic activity"/>
    <property type="evidence" value="ECO:0007669"/>
    <property type="project" value="InterPro"/>
</dbReference>
<feature type="domain" description="Amidase" evidence="2">
    <location>
        <begin position="159"/>
        <end position="586"/>
    </location>
</feature>
<dbReference type="InterPro" id="IPR036928">
    <property type="entry name" value="AS_sf"/>
</dbReference>
<dbReference type="PANTHER" id="PTHR11895:SF67">
    <property type="entry name" value="AMIDASE DOMAIN-CONTAINING PROTEIN"/>
    <property type="match status" value="1"/>
</dbReference>